<evidence type="ECO:0000313" key="7">
    <source>
        <dbReference type="EMBL" id="HAZ7494186.1"/>
    </source>
</evidence>
<reference evidence="3 12" key="5">
    <citation type="submission" date="2019-04" db="EMBL/GenBank/DDBJ databases">
        <authorList>
            <consortium name="NARMS: The National Antimicrobial Resistance Monitoring System"/>
        </authorList>
    </citation>
    <scope>NUCLEOTIDE SEQUENCE [LARGE SCALE GENOMIC DNA]</scope>
    <source>
        <strain evidence="4 13">CVM N19EC0596</strain>
        <strain evidence="3 12">FSIS11919500</strain>
    </source>
</reference>
<dbReference type="EMBL" id="AATJQG010000036">
    <property type="protein sequence ID" value="EFM0518446.1"/>
    <property type="molecule type" value="Genomic_DNA"/>
</dbReference>
<evidence type="ECO:0000256" key="2">
    <source>
        <dbReference type="ARBA" id="ARBA00022737"/>
    </source>
</evidence>
<dbReference type="SUPFAM" id="SSF52058">
    <property type="entry name" value="L domain-like"/>
    <property type="match status" value="1"/>
</dbReference>
<dbReference type="Gene3D" id="3.80.10.10">
    <property type="entry name" value="Ribonuclease Inhibitor"/>
    <property type="match status" value="2"/>
</dbReference>
<dbReference type="EMBL" id="WXKQ01000021">
    <property type="protein sequence ID" value="NAG21571.1"/>
    <property type="molecule type" value="Genomic_DNA"/>
</dbReference>
<keyword evidence="2" id="KW-0677">Repeat</keyword>
<dbReference type="Proteomes" id="UP000537181">
    <property type="component" value="Unassembled WGS sequence"/>
</dbReference>
<organism evidence="3 12">
    <name type="scientific">Escherichia coli</name>
    <dbReference type="NCBI Taxonomy" id="562"/>
    <lineage>
        <taxon>Bacteria</taxon>
        <taxon>Pseudomonadati</taxon>
        <taxon>Pseudomonadota</taxon>
        <taxon>Gammaproteobacteria</taxon>
        <taxon>Enterobacterales</taxon>
        <taxon>Enterobacteriaceae</taxon>
        <taxon>Escherichia</taxon>
    </lineage>
</organism>
<protein>
    <submittedName>
        <fullName evidence="3">Leucine-rich repeat domain-containing protein</fullName>
    </submittedName>
</protein>
<dbReference type="Proteomes" id="UP001208624">
    <property type="component" value="Unassembled WGS sequence"/>
</dbReference>
<evidence type="ECO:0000313" key="12">
    <source>
        <dbReference type="Proteomes" id="UP000531916"/>
    </source>
</evidence>
<dbReference type="Pfam" id="PF00560">
    <property type="entry name" value="LRR_1"/>
    <property type="match status" value="2"/>
</dbReference>
<evidence type="ECO:0000313" key="9">
    <source>
        <dbReference type="EMBL" id="NAG21571.1"/>
    </source>
</evidence>
<dbReference type="AlphaFoldDB" id="A0A0B1LR53"/>
<evidence type="ECO:0000313" key="5">
    <source>
        <dbReference type="EMBL" id="EFM0518446.1"/>
    </source>
</evidence>
<sequence length="443" mass="50617">MITDLILHNHPRMKTITLNDNHIAHLNAKNTTKLEYLNLSNNNLLPTNDIDQLISSKHLWHVLVNGINNDPLAQMQYWTAVRNIIDDTNEVTIDLSGLNLTTQPPGLQNFTSINLDNNQLTHFDATNYDRLVKLSLNSNTLDSINFPQGRNVSITHISMNNNALRNIDIDRLSSVTYFSAAHNQLEFVQLESCEWLQYLNLSHNQLTDIVAGNKNELLLLDLSHNKLTSLHNDLFPNLNTLLINNNLLSEIKIFYSNFCNVQTLNAANNQLKYINLDFLTYLPSIKSLRLDNNKITHIDTNNTSDIGTLFPIIKQSKNLNFLNVSGKNNCPTMQLMLFNLFSPALKLNTGLAILSPGAFEVHSDGIDVDNELFHYPIKKAYTPYNIHTYKTEEVVNQRNIKVKNMTLDEINNTYCNNDYYNQAIREEPIDLLDRSFSSSSWPF</sequence>
<reference evidence="5 11" key="2">
    <citation type="submission" date="2018-08" db="EMBL/GenBank/DDBJ databases">
        <authorList>
            <consortium name="GenomeTrakr network: Whole genome sequencing for foodborne pathogen traceback"/>
        </authorList>
    </citation>
    <scope>NUCLEOTIDE SEQUENCE [LARGE SCALE GENOMIC DNA]</scope>
    <source>
        <strain evidence="5 11">AZ-TG60901</strain>
    </source>
</reference>
<evidence type="ECO:0000313" key="3">
    <source>
        <dbReference type="EMBL" id="EFC2249051.1"/>
    </source>
</evidence>
<dbReference type="RefSeq" id="WP_000627106.1">
    <property type="nucleotide sequence ID" value="NZ_AP021914.1"/>
</dbReference>
<evidence type="ECO:0000313" key="8">
    <source>
        <dbReference type="EMBL" id="MCV5624357.1"/>
    </source>
</evidence>
<evidence type="ECO:0000313" key="6">
    <source>
        <dbReference type="EMBL" id="HAH1419458.1"/>
    </source>
</evidence>
<gene>
    <name evidence="5" type="ORF">CF22_004538</name>
    <name evidence="3" type="ORF">E5H86_25330</name>
    <name evidence="4" type="ORF">GAJ12_22695</name>
    <name evidence="9" type="ORF">GUC01_21480</name>
    <name evidence="6" type="ORF">HHH44_002872</name>
    <name evidence="7" type="ORF">J8F57_004485</name>
    <name evidence="8" type="ORF">OFN31_21780</name>
</gene>
<dbReference type="PROSITE" id="PS51450">
    <property type="entry name" value="LRR"/>
    <property type="match status" value="2"/>
</dbReference>
<dbReference type="EMBL" id="AASEPP010000068">
    <property type="protein sequence ID" value="EFC2249051.1"/>
    <property type="molecule type" value="Genomic_DNA"/>
</dbReference>
<dbReference type="Proteomes" id="UP000844228">
    <property type="component" value="Unassembled WGS sequence"/>
</dbReference>
<dbReference type="EMBL" id="DABALL010000016">
    <property type="protein sequence ID" value="HAH1419458.1"/>
    <property type="molecule type" value="Genomic_DNA"/>
</dbReference>
<evidence type="ECO:0000256" key="1">
    <source>
        <dbReference type="ARBA" id="ARBA00022614"/>
    </source>
</evidence>
<comment type="caution">
    <text evidence="3">The sequence shown here is derived from an EMBL/GenBank/DDBJ whole genome shotgun (WGS) entry which is preliminary data.</text>
</comment>
<dbReference type="Proteomes" id="UP000528504">
    <property type="component" value="Unassembled WGS sequence"/>
</dbReference>
<dbReference type="Proteomes" id="UP000531916">
    <property type="component" value="Unassembled WGS sequence"/>
</dbReference>
<evidence type="ECO:0000313" key="11">
    <source>
        <dbReference type="Proteomes" id="UP000528504"/>
    </source>
</evidence>
<evidence type="ECO:0000313" key="13">
    <source>
        <dbReference type="Proteomes" id="UP000537181"/>
    </source>
</evidence>
<dbReference type="Proteomes" id="UP000868636">
    <property type="component" value="Unassembled WGS sequence"/>
</dbReference>
<dbReference type="OMA" id="FHYTIKE"/>
<name>A0A0B1LR53_ECOLX</name>
<proteinExistence type="predicted"/>
<reference evidence="6" key="3">
    <citation type="submission" date="2018-08" db="EMBL/GenBank/DDBJ databases">
        <authorList>
            <consortium name="NCBI Pathogen Detection Project"/>
        </authorList>
    </citation>
    <scope>NUCLEOTIDE SEQUENCE</scope>
    <source>
        <strain evidence="7">SJP41</strain>
        <strain evidence="6">W1_5_ERB1</strain>
    </source>
</reference>
<accession>A0A0B1LR53</accession>
<reference evidence="8" key="6">
    <citation type="submission" date="2023-06" db="EMBL/GenBank/DDBJ databases">
        <title>Deciphering the underlying mechanisms mediating the transmission of blaNDM gene from human to animals in China.</title>
        <authorList>
            <person name="Chen K."/>
            <person name="Chen S."/>
        </authorList>
    </citation>
    <scope>NUCLEOTIDE SEQUENCE</scope>
    <source>
        <strain evidence="8">1199</strain>
    </source>
</reference>
<reference evidence="6" key="1">
    <citation type="journal article" date="2018" name="Genome Biol.">
        <title>SKESA: strategic k-mer extension for scrupulous assemblies.</title>
        <authorList>
            <person name="Souvorov A."/>
            <person name="Agarwala R."/>
            <person name="Lipman D.J."/>
        </authorList>
    </citation>
    <scope>NUCLEOTIDE SEQUENCE [LARGE SCALE GENOMIC DNA]</scope>
    <source>
        <strain evidence="7">SJP41</strain>
        <strain evidence="6">W1_5_ERB1</strain>
    </source>
</reference>
<reference evidence="9 10" key="4">
    <citation type="journal article" date="2019" name="Nat. Med.">
        <title>A library of human gut bacterial isolates paired with longitudinal multiomics data enables mechanistic microbiome research.</title>
        <authorList>
            <person name="Poyet M."/>
            <person name="Groussin M."/>
            <person name="Gibbons S.M."/>
            <person name="Avila-Pacheco J."/>
            <person name="Jiang X."/>
            <person name="Kearney S.M."/>
            <person name="Perrotta A.R."/>
            <person name="Berdy B."/>
            <person name="Zhao S."/>
            <person name="Lieberman T.D."/>
            <person name="Swanson P.K."/>
            <person name="Smith M."/>
            <person name="Roesemann S."/>
            <person name="Alexander J.E."/>
            <person name="Rich S.A."/>
            <person name="Livny J."/>
            <person name="Vlamakis H."/>
            <person name="Clish C."/>
            <person name="Bullock K."/>
            <person name="Deik A."/>
            <person name="Scott J."/>
            <person name="Pierce K.A."/>
            <person name="Xavier R.J."/>
            <person name="Alm E.J."/>
        </authorList>
    </citation>
    <scope>NUCLEOTIDE SEQUENCE [LARGE SCALE GENOMIC DNA]</scope>
    <source>
        <strain evidence="9 10">BIOML-A112</strain>
    </source>
</reference>
<dbReference type="EMBL" id="JAOVKC010000035">
    <property type="protein sequence ID" value="MCV5624357.1"/>
    <property type="molecule type" value="Genomic_DNA"/>
</dbReference>
<keyword evidence="1" id="KW-0433">Leucine-rich repeat</keyword>
<dbReference type="InterPro" id="IPR001611">
    <property type="entry name" value="Leu-rich_rpt"/>
</dbReference>
<dbReference type="InterPro" id="IPR050333">
    <property type="entry name" value="SLRP"/>
</dbReference>
<dbReference type="InterPro" id="IPR032675">
    <property type="entry name" value="LRR_dom_sf"/>
</dbReference>
<dbReference type="PANTHER" id="PTHR45712:SF22">
    <property type="entry name" value="INSULIN-LIKE GROWTH FACTOR-BINDING PROTEIN COMPLEX ACID LABILE SUBUNIT"/>
    <property type="match status" value="1"/>
</dbReference>
<evidence type="ECO:0000313" key="10">
    <source>
        <dbReference type="Proteomes" id="UP000475070"/>
    </source>
</evidence>
<dbReference type="EMBL" id="DADPIR010000044">
    <property type="protein sequence ID" value="HAZ7494186.1"/>
    <property type="molecule type" value="Genomic_DNA"/>
</dbReference>
<evidence type="ECO:0000313" key="4">
    <source>
        <dbReference type="EMBL" id="EFH6167834.1"/>
    </source>
</evidence>
<dbReference type="Proteomes" id="UP000475070">
    <property type="component" value="Unassembled WGS sequence"/>
</dbReference>
<dbReference type="EMBL" id="AASWKX010000039">
    <property type="protein sequence ID" value="EFH6167834.1"/>
    <property type="molecule type" value="Genomic_DNA"/>
</dbReference>
<dbReference type="PANTHER" id="PTHR45712">
    <property type="entry name" value="AGAP008170-PA"/>
    <property type="match status" value="1"/>
</dbReference>